<accession>A0A813LMU0</accession>
<sequence>MAHRLVLGAAAALPVFGLIPVMPSEGPLFPDYDCLQATPKPGRDAAIDWPAWLGIFEKVSSKKWMDYSNKYLEMYMDSDAEAYLQHVEECPLGVLNAELLLYTVAQLQGDSESAAFYAERAIRGIRSLPLHIIAGSRWPLLALLTSEELRKQLTPSGRDVANDTILNCENLEEPLLNWRRYQSNFWGDDRKDWYENSIRYVFSWQMREIPQALASECPLGYLLTTLIK</sequence>
<feature type="signal peptide" evidence="1">
    <location>
        <begin position="1"/>
        <end position="17"/>
    </location>
</feature>
<dbReference type="Proteomes" id="UP000626109">
    <property type="component" value="Unassembled WGS sequence"/>
</dbReference>
<gene>
    <name evidence="2" type="ORF">PGLA2088_LOCUS46526</name>
</gene>
<comment type="caution">
    <text evidence="2">The sequence shown here is derived from an EMBL/GenBank/DDBJ whole genome shotgun (WGS) entry which is preliminary data.</text>
</comment>
<dbReference type="EMBL" id="CAJNNW010036220">
    <property type="protein sequence ID" value="CAE8732730.1"/>
    <property type="molecule type" value="Genomic_DNA"/>
</dbReference>
<protein>
    <submittedName>
        <fullName evidence="2">Uncharacterized protein</fullName>
    </submittedName>
</protein>
<feature type="non-terminal residue" evidence="2">
    <location>
        <position position="228"/>
    </location>
</feature>
<feature type="chain" id="PRO_5032769543" evidence="1">
    <location>
        <begin position="18"/>
        <end position="228"/>
    </location>
</feature>
<proteinExistence type="predicted"/>
<evidence type="ECO:0000313" key="3">
    <source>
        <dbReference type="Proteomes" id="UP000626109"/>
    </source>
</evidence>
<evidence type="ECO:0000256" key="1">
    <source>
        <dbReference type="SAM" id="SignalP"/>
    </source>
</evidence>
<dbReference type="AlphaFoldDB" id="A0A813LMU0"/>
<evidence type="ECO:0000313" key="2">
    <source>
        <dbReference type="EMBL" id="CAE8732730.1"/>
    </source>
</evidence>
<keyword evidence="1" id="KW-0732">Signal</keyword>
<organism evidence="2 3">
    <name type="scientific">Polarella glacialis</name>
    <name type="common">Dinoflagellate</name>
    <dbReference type="NCBI Taxonomy" id="89957"/>
    <lineage>
        <taxon>Eukaryota</taxon>
        <taxon>Sar</taxon>
        <taxon>Alveolata</taxon>
        <taxon>Dinophyceae</taxon>
        <taxon>Suessiales</taxon>
        <taxon>Suessiaceae</taxon>
        <taxon>Polarella</taxon>
    </lineage>
</organism>
<name>A0A813LMU0_POLGL</name>
<reference evidence="2" key="1">
    <citation type="submission" date="2021-02" db="EMBL/GenBank/DDBJ databases">
        <authorList>
            <person name="Dougan E. K."/>
            <person name="Rhodes N."/>
            <person name="Thang M."/>
            <person name="Chan C."/>
        </authorList>
    </citation>
    <scope>NUCLEOTIDE SEQUENCE</scope>
</reference>